<dbReference type="CDD" id="cd03062">
    <property type="entry name" value="TRX_Fd_Sucrase"/>
    <property type="match status" value="1"/>
</dbReference>
<protein>
    <submittedName>
        <fullName evidence="1">Uncharacterized protein</fullName>
    </submittedName>
</protein>
<keyword evidence="1" id="KW-0614">Plasmid</keyword>
<dbReference type="EMBL" id="CP000838">
    <property type="protein sequence ID" value="ABW31369.1"/>
    <property type="molecule type" value="Genomic_DNA"/>
</dbReference>
<dbReference type="InterPro" id="IPR010350">
    <property type="entry name" value="Aim32/Apd1-like_bac"/>
</dbReference>
<evidence type="ECO:0000313" key="1">
    <source>
        <dbReference type="EMBL" id="ABW31369.1"/>
    </source>
</evidence>
<sequence>MIDRFDKSFAYSLPVNFIRPQLFNDCQICSVISKSNGEDPIGSAHPCDIWIMVEISLPWTEERLMTEPILRQLYQLFHDYYDADEQPFQMMPMVIAPDHNYSVPEYTRVLLFQRPAPFFAQFNKQEFLLPFEQLPHLMQTALTQPSNLKTFDCYKQPTSLTRDLFVCTHGNVDVACARFGTPVYFELRKYCGKTEGDGKFSLKSKIQNPKSFYSPPSSNSSTLRVWRCSHFGGHQFAPTLVDLPTGQVWGHLEMEMLDTLIQRHRPVTELRRFYRGWSGLPQYAQILEREVWMQQGWDWLAYNKLGHIMAQDTDHEKWDADWADVRLEFASPDGLVKGAYEARVEVTGSVLTVWNSGEKPEAVKQYSINQLICVA</sequence>
<accession>A8ZKQ1</accession>
<dbReference type="InterPro" id="IPR009737">
    <property type="entry name" value="Aim32/Apd1-like"/>
</dbReference>
<organism evidence="1 2">
    <name type="scientific">Acaryochloris marina (strain MBIC 11017)</name>
    <dbReference type="NCBI Taxonomy" id="329726"/>
    <lineage>
        <taxon>Bacteria</taxon>
        <taxon>Bacillati</taxon>
        <taxon>Cyanobacteriota</taxon>
        <taxon>Cyanophyceae</taxon>
        <taxon>Acaryochloridales</taxon>
        <taxon>Acaryochloridaceae</taxon>
        <taxon>Acaryochloris</taxon>
    </lineage>
</organism>
<dbReference type="AlphaFoldDB" id="A8ZKQ1"/>
<dbReference type="Proteomes" id="UP000000268">
    <property type="component" value="Plasmid pREB1"/>
</dbReference>
<dbReference type="KEGG" id="amr:AM1_A0249"/>
<keyword evidence="2" id="KW-1185">Reference proteome</keyword>
<proteinExistence type="predicted"/>
<reference evidence="1 2" key="1">
    <citation type="journal article" date="2008" name="Proc. Natl. Acad. Sci. U.S.A.">
        <title>Niche adaptation and genome expansion in the chlorophyll d-producing cyanobacterium Acaryochloris marina.</title>
        <authorList>
            <person name="Swingley W.D."/>
            <person name="Chen M."/>
            <person name="Cheung P.C."/>
            <person name="Conrad A.L."/>
            <person name="Dejesa L.C."/>
            <person name="Hao J."/>
            <person name="Honchak B.M."/>
            <person name="Karbach L.E."/>
            <person name="Kurdoglu A."/>
            <person name="Lahiri S."/>
            <person name="Mastrian S.D."/>
            <person name="Miyashita H."/>
            <person name="Page L."/>
            <person name="Ramakrishna P."/>
            <person name="Satoh S."/>
            <person name="Sattley W.M."/>
            <person name="Shimada Y."/>
            <person name="Taylor H.L."/>
            <person name="Tomo T."/>
            <person name="Tsuchiya T."/>
            <person name="Wang Z.T."/>
            <person name="Raymond J."/>
            <person name="Mimuro M."/>
            <person name="Blankenship R.E."/>
            <person name="Touchman J.W."/>
        </authorList>
    </citation>
    <scope>NUCLEOTIDE SEQUENCE [LARGE SCALE GENOMIC DNA]</scope>
    <source>
        <strain evidence="2">MBIC 11017</strain>
        <plasmid evidence="2">Plasmid pREB1</plasmid>
    </source>
</reference>
<name>A8ZKQ1_ACAM1</name>
<dbReference type="InterPro" id="IPR036249">
    <property type="entry name" value="Thioredoxin-like_sf"/>
</dbReference>
<dbReference type="SUPFAM" id="SSF52833">
    <property type="entry name" value="Thioredoxin-like"/>
    <property type="match status" value="1"/>
</dbReference>
<geneLocation type="plasmid" evidence="1 2">
    <name>pREB1</name>
</geneLocation>
<dbReference type="Gene3D" id="3.40.30.10">
    <property type="entry name" value="Glutaredoxin"/>
    <property type="match status" value="1"/>
</dbReference>
<dbReference type="HOGENOM" id="CLU_050357_0_0_3"/>
<dbReference type="Pfam" id="PF06999">
    <property type="entry name" value="Suc_Fer-like"/>
    <property type="match status" value="1"/>
</dbReference>
<evidence type="ECO:0000313" key="2">
    <source>
        <dbReference type="Proteomes" id="UP000000268"/>
    </source>
</evidence>
<gene>
    <name evidence="1" type="ordered locus">AM1_A0249</name>
</gene>
<dbReference type="PIRSF" id="PIRSF035042">
    <property type="entry name" value="UCP035042_thirdx"/>
    <property type="match status" value="1"/>
</dbReference>